<protein>
    <submittedName>
        <fullName evidence="2">FCP1 homology domain-containing protein</fullName>
    </submittedName>
</protein>
<organism evidence="1">
    <name type="scientific">Cladocopium goreaui</name>
    <dbReference type="NCBI Taxonomy" id="2562237"/>
    <lineage>
        <taxon>Eukaryota</taxon>
        <taxon>Sar</taxon>
        <taxon>Alveolata</taxon>
        <taxon>Dinophyceae</taxon>
        <taxon>Suessiales</taxon>
        <taxon>Symbiodiniaceae</taxon>
        <taxon>Cladocopium</taxon>
    </lineage>
</organism>
<dbReference type="Pfam" id="PF18143">
    <property type="entry name" value="HAD_SAK_2"/>
    <property type="match status" value="1"/>
</dbReference>
<gene>
    <name evidence="1" type="ORF">C1SCF055_LOCUS16947</name>
</gene>
<sequence>MARPVIFLDVDGVLHPGTYEAHKCQDLLRPQCLKELRRLVDATDAILVLTSSWRESSGATARLTSALQQNGMSLFGATDVSGWPGLRGRGVEITRWLQRHGNLVQIPHWLALDDLDLAKDGGFPAQHLIRTSTFHGLRPGDVEKAIAQLSVESCSCSHCSHCNLRVPGDKEDGRDVVHHAE</sequence>
<dbReference type="OrthoDB" id="410307at2759"/>
<evidence type="ECO:0000313" key="1">
    <source>
        <dbReference type="EMBL" id="CAI3989918.1"/>
    </source>
</evidence>
<dbReference type="EMBL" id="CAMXCT010001420">
    <property type="protein sequence ID" value="CAI3989918.1"/>
    <property type="molecule type" value="Genomic_DNA"/>
</dbReference>
<dbReference type="EMBL" id="CAMXCT030001420">
    <property type="protein sequence ID" value="CAL4777230.1"/>
    <property type="molecule type" value="Genomic_DNA"/>
</dbReference>
<dbReference type="Proteomes" id="UP001152797">
    <property type="component" value="Unassembled WGS sequence"/>
</dbReference>
<evidence type="ECO:0000313" key="3">
    <source>
        <dbReference type="Proteomes" id="UP001152797"/>
    </source>
</evidence>
<comment type="caution">
    <text evidence="1">The sequence shown here is derived from an EMBL/GenBank/DDBJ whole genome shotgun (WGS) entry which is preliminary data.</text>
</comment>
<accession>A0A9P1CFV3</accession>
<keyword evidence="3" id="KW-1185">Reference proteome</keyword>
<reference evidence="1" key="1">
    <citation type="submission" date="2022-10" db="EMBL/GenBank/DDBJ databases">
        <authorList>
            <person name="Chen Y."/>
            <person name="Dougan E. K."/>
            <person name="Chan C."/>
            <person name="Rhodes N."/>
            <person name="Thang M."/>
        </authorList>
    </citation>
    <scope>NUCLEOTIDE SEQUENCE</scope>
</reference>
<reference evidence="2 3" key="2">
    <citation type="submission" date="2024-05" db="EMBL/GenBank/DDBJ databases">
        <authorList>
            <person name="Chen Y."/>
            <person name="Shah S."/>
            <person name="Dougan E. K."/>
            <person name="Thang M."/>
            <person name="Chan C."/>
        </authorList>
    </citation>
    <scope>NUCLEOTIDE SEQUENCE [LARGE SCALE GENOMIC DNA]</scope>
</reference>
<proteinExistence type="predicted"/>
<dbReference type="AlphaFoldDB" id="A0A9P1CFV3"/>
<evidence type="ECO:0000313" key="2">
    <source>
        <dbReference type="EMBL" id="CAL4777230.1"/>
    </source>
</evidence>
<name>A0A9P1CFV3_9DINO</name>
<dbReference type="EMBL" id="CAMXCT020001420">
    <property type="protein sequence ID" value="CAL1143293.1"/>
    <property type="molecule type" value="Genomic_DNA"/>
</dbReference>